<evidence type="ECO:0000256" key="1">
    <source>
        <dbReference type="SAM" id="SignalP"/>
    </source>
</evidence>
<feature type="non-terminal residue" evidence="2">
    <location>
        <position position="157"/>
    </location>
</feature>
<sequence>MELKGLILLSVLCTTVFSEDCVTYSFEDDFENLFSNEIGLCNGMRWWNLGRYSEIPVESPDARSTKFIAPDFIMSCVSSFTFPVTAGGIVEVNLYMAPISQSDQVSIFVHEVVPGGINASVGNTGISAMNSPFESGWHVLNVTLTGSGTFDGYVSLP</sequence>
<dbReference type="Proteomes" id="UP000837857">
    <property type="component" value="Chromosome 19"/>
</dbReference>
<protein>
    <submittedName>
        <fullName evidence="2">Uncharacterized protein</fullName>
    </submittedName>
</protein>
<feature type="signal peptide" evidence="1">
    <location>
        <begin position="1"/>
        <end position="18"/>
    </location>
</feature>
<evidence type="ECO:0000313" key="2">
    <source>
        <dbReference type="EMBL" id="CAH2049214.1"/>
    </source>
</evidence>
<feature type="chain" id="PRO_5046221013" evidence="1">
    <location>
        <begin position="19"/>
        <end position="157"/>
    </location>
</feature>
<evidence type="ECO:0000313" key="3">
    <source>
        <dbReference type="Proteomes" id="UP000837857"/>
    </source>
</evidence>
<organism evidence="2 3">
    <name type="scientific">Iphiclides podalirius</name>
    <name type="common">scarce swallowtail</name>
    <dbReference type="NCBI Taxonomy" id="110791"/>
    <lineage>
        <taxon>Eukaryota</taxon>
        <taxon>Metazoa</taxon>
        <taxon>Ecdysozoa</taxon>
        <taxon>Arthropoda</taxon>
        <taxon>Hexapoda</taxon>
        <taxon>Insecta</taxon>
        <taxon>Pterygota</taxon>
        <taxon>Neoptera</taxon>
        <taxon>Endopterygota</taxon>
        <taxon>Lepidoptera</taxon>
        <taxon>Glossata</taxon>
        <taxon>Ditrysia</taxon>
        <taxon>Papilionoidea</taxon>
        <taxon>Papilionidae</taxon>
        <taxon>Papilioninae</taxon>
        <taxon>Iphiclides</taxon>
    </lineage>
</organism>
<proteinExistence type="predicted"/>
<dbReference type="EMBL" id="OW152831">
    <property type="protein sequence ID" value="CAH2049214.1"/>
    <property type="molecule type" value="Genomic_DNA"/>
</dbReference>
<reference evidence="2" key="1">
    <citation type="submission" date="2022-03" db="EMBL/GenBank/DDBJ databases">
        <authorList>
            <person name="Martin H S."/>
        </authorList>
    </citation>
    <scope>NUCLEOTIDE SEQUENCE</scope>
</reference>
<keyword evidence="3" id="KW-1185">Reference proteome</keyword>
<gene>
    <name evidence="2" type="ORF">IPOD504_LOCUS6690</name>
</gene>
<keyword evidence="1" id="KW-0732">Signal</keyword>
<accession>A0ABN8I9T0</accession>
<name>A0ABN8I9T0_9NEOP</name>